<dbReference type="AlphaFoldDB" id="A0A915KIW5"/>
<sequence length="43" mass="5080">MLSQKKLPNVENGRNLPEEFSKLAKIQFCLEVFAFFDKKLSKY</sequence>
<reference evidence="2" key="1">
    <citation type="submission" date="2022-11" db="UniProtKB">
        <authorList>
            <consortium name="WormBaseParasite"/>
        </authorList>
    </citation>
    <scope>IDENTIFICATION</scope>
</reference>
<dbReference type="Proteomes" id="UP000887565">
    <property type="component" value="Unplaced"/>
</dbReference>
<organism evidence="1 2">
    <name type="scientific">Romanomermis culicivorax</name>
    <name type="common">Nematode worm</name>
    <dbReference type="NCBI Taxonomy" id="13658"/>
    <lineage>
        <taxon>Eukaryota</taxon>
        <taxon>Metazoa</taxon>
        <taxon>Ecdysozoa</taxon>
        <taxon>Nematoda</taxon>
        <taxon>Enoplea</taxon>
        <taxon>Dorylaimia</taxon>
        <taxon>Mermithida</taxon>
        <taxon>Mermithoidea</taxon>
        <taxon>Mermithidae</taxon>
        <taxon>Romanomermis</taxon>
    </lineage>
</organism>
<proteinExistence type="predicted"/>
<evidence type="ECO:0000313" key="2">
    <source>
        <dbReference type="WBParaSite" id="nRc.2.0.1.t37941-RA"/>
    </source>
</evidence>
<name>A0A915KIW5_ROMCU</name>
<evidence type="ECO:0000313" key="1">
    <source>
        <dbReference type="Proteomes" id="UP000887565"/>
    </source>
</evidence>
<dbReference type="WBParaSite" id="nRc.2.0.1.t37941-RA">
    <property type="protein sequence ID" value="nRc.2.0.1.t37941-RA"/>
    <property type="gene ID" value="nRc.2.0.1.g37941"/>
</dbReference>
<keyword evidence="1" id="KW-1185">Reference proteome</keyword>
<accession>A0A915KIW5</accession>
<protein>
    <submittedName>
        <fullName evidence="2">Uncharacterized protein</fullName>
    </submittedName>
</protein>